<dbReference type="InterPro" id="IPR005467">
    <property type="entry name" value="His_kinase_dom"/>
</dbReference>
<keyword evidence="12" id="KW-0812">Transmembrane</keyword>
<dbReference type="InterPro" id="IPR003594">
    <property type="entry name" value="HATPase_dom"/>
</dbReference>
<dbReference type="PROSITE" id="PS50110">
    <property type="entry name" value="RESPONSE_REGULATORY"/>
    <property type="match status" value="1"/>
</dbReference>
<dbReference type="CDD" id="cd16922">
    <property type="entry name" value="HATPase_EvgS-ArcB-TorS-like"/>
    <property type="match status" value="1"/>
</dbReference>
<feature type="domain" description="Response regulatory" evidence="14">
    <location>
        <begin position="1072"/>
        <end position="1190"/>
    </location>
</feature>
<dbReference type="EMBL" id="DRLD01000296">
    <property type="protein sequence ID" value="HED11142.1"/>
    <property type="molecule type" value="Genomic_DNA"/>
</dbReference>
<dbReference type="InterPro" id="IPR003661">
    <property type="entry name" value="HisK_dim/P_dom"/>
</dbReference>
<evidence type="ECO:0000259" key="14">
    <source>
        <dbReference type="PROSITE" id="PS50110"/>
    </source>
</evidence>
<dbReference type="GO" id="GO:0005524">
    <property type="term" value="F:ATP binding"/>
    <property type="evidence" value="ECO:0007669"/>
    <property type="project" value="UniProtKB-KW"/>
</dbReference>
<dbReference type="Gene3D" id="2.60.40.10">
    <property type="entry name" value="Immunoglobulins"/>
    <property type="match status" value="1"/>
</dbReference>
<evidence type="ECO:0000256" key="8">
    <source>
        <dbReference type="ARBA" id="ARBA00023012"/>
    </source>
</evidence>
<dbReference type="PROSITE" id="PS50109">
    <property type="entry name" value="HIS_KIN"/>
    <property type="match status" value="1"/>
</dbReference>
<dbReference type="FunFam" id="3.30.565.10:FF:000010">
    <property type="entry name" value="Sensor histidine kinase RcsC"/>
    <property type="match status" value="1"/>
</dbReference>
<evidence type="ECO:0000256" key="11">
    <source>
        <dbReference type="PROSITE-ProRule" id="PRU00169"/>
    </source>
</evidence>
<dbReference type="Proteomes" id="UP000886005">
    <property type="component" value="Unassembled WGS sequence"/>
</dbReference>
<evidence type="ECO:0000256" key="12">
    <source>
        <dbReference type="SAM" id="Phobius"/>
    </source>
</evidence>
<keyword evidence="3 11" id="KW-0597">Phosphoprotein</keyword>
<dbReference type="Pfam" id="PF00072">
    <property type="entry name" value="Response_reg"/>
    <property type="match status" value="1"/>
</dbReference>
<dbReference type="GO" id="GO:0000155">
    <property type="term" value="F:phosphorelay sensor kinase activity"/>
    <property type="evidence" value="ECO:0007669"/>
    <property type="project" value="InterPro"/>
</dbReference>
<dbReference type="EC" id="2.7.13.3" evidence="2"/>
<dbReference type="InterPro" id="IPR011123">
    <property type="entry name" value="Y_Y_Y"/>
</dbReference>
<dbReference type="Pfam" id="PF00512">
    <property type="entry name" value="HisKA"/>
    <property type="match status" value="1"/>
</dbReference>
<reference evidence="15" key="1">
    <citation type="journal article" date="2020" name="mSystems">
        <title>Genome- and Community-Level Interaction Insights into Carbon Utilization and Element Cycling Functions of Hydrothermarchaeota in Hydrothermal Sediment.</title>
        <authorList>
            <person name="Zhou Z."/>
            <person name="Liu Y."/>
            <person name="Xu W."/>
            <person name="Pan J."/>
            <person name="Luo Z.H."/>
            <person name="Li M."/>
        </authorList>
    </citation>
    <scope>NUCLEOTIDE SEQUENCE [LARGE SCALE GENOMIC DNA]</scope>
    <source>
        <strain evidence="15">HyVt-456</strain>
    </source>
</reference>
<organism evidence="15">
    <name type="scientific">Caldithrix abyssi</name>
    <dbReference type="NCBI Taxonomy" id="187145"/>
    <lineage>
        <taxon>Bacteria</taxon>
        <taxon>Pseudomonadati</taxon>
        <taxon>Calditrichota</taxon>
        <taxon>Calditrichia</taxon>
        <taxon>Calditrichales</taxon>
        <taxon>Calditrichaceae</taxon>
        <taxon>Caldithrix</taxon>
    </lineage>
</organism>
<dbReference type="InterPro" id="IPR036097">
    <property type="entry name" value="HisK_dim/P_sf"/>
</dbReference>
<dbReference type="CDD" id="cd00082">
    <property type="entry name" value="HisKA"/>
    <property type="match status" value="1"/>
</dbReference>
<feature type="domain" description="Histidine kinase" evidence="13">
    <location>
        <begin position="820"/>
        <end position="1046"/>
    </location>
</feature>
<dbReference type="SMART" id="SM00388">
    <property type="entry name" value="HisKA"/>
    <property type="match status" value="1"/>
</dbReference>
<evidence type="ECO:0000256" key="5">
    <source>
        <dbReference type="ARBA" id="ARBA00022741"/>
    </source>
</evidence>
<evidence type="ECO:0000256" key="4">
    <source>
        <dbReference type="ARBA" id="ARBA00022679"/>
    </source>
</evidence>
<evidence type="ECO:0000256" key="10">
    <source>
        <dbReference type="ARBA" id="ARBA00068150"/>
    </source>
</evidence>
<dbReference type="SUPFAM" id="SSF52172">
    <property type="entry name" value="CheY-like"/>
    <property type="match status" value="1"/>
</dbReference>
<dbReference type="CDD" id="cd17546">
    <property type="entry name" value="REC_hyHK_CKI1_RcsC-like"/>
    <property type="match status" value="1"/>
</dbReference>
<dbReference type="SUPFAM" id="SSF47384">
    <property type="entry name" value="Homodimeric domain of signal transducing histidine kinase"/>
    <property type="match status" value="1"/>
</dbReference>
<dbReference type="Gene3D" id="1.10.287.130">
    <property type="match status" value="1"/>
</dbReference>
<dbReference type="FunFam" id="1.10.287.130:FF:000002">
    <property type="entry name" value="Two-component osmosensing histidine kinase"/>
    <property type="match status" value="1"/>
</dbReference>
<keyword evidence="12" id="KW-0472">Membrane</keyword>
<evidence type="ECO:0000256" key="1">
    <source>
        <dbReference type="ARBA" id="ARBA00000085"/>
    </source>
</evidence>
<sequence length="1198" mass="136535">MKYFYFFQLTLLFFIAGQSLQTGIPFYKTYSPKTYNGGPQNWDIVQDNRGIIYIANSYGILEFDGTTWRLIPTEQNTDIISLNVDSKGIVYAASQSYFGYLTANVHGEPVFQNLSDTLKTFRGVIYDIASLGQALFICTDSALYRYSRGHIKEIQNDSAFFISMYVIEDKLYLVNYEGEIYEWNGNRLIRTPDFKEYEKESFWIKSESPDSAHTVYLNSFSGRLFSYKDGHLKEIKTNLSRYFKKVFIVDMVALENDLLALMLDPYGIVIVNNKGKLVYYFDIQSNLMSQSANTLFRDKQGGLWIGLNDGLMRLEYPSPFMNITPDMGLRTGVTDIREFSGDIFITTLGRFYKISGTKSPGQVLNPDLSSRFGLKEFEEIRSWCWGMVNVQDQLFIAADDGIYLYKNKKPKRIIKGQFYSITNSKARPDIIYLSGIDTLYVYQITGKSQKLLSKTYVGHSGSYSLQEDQQGTLWIASYERGYYRLHFNSLSKPAKVKRYGKKRGLSSTLNNNLFLYKGRMIFLTETGLMVLDTVADKLVRDTTSLGRAAGQRLYLKMFEYNGNVLLGSRDSLYYLVEDDKGNYSYDDTTFSRIAHNLFEAVYTEKDGTIWFGLGNGIIQYNPHIPIKRHLTYRTALRRISFGGKELYGGMIRVHRSNGSHRLTDYSQMYHPLKYSQNSAYFKFSLPSFDGSEPNQYQFRLIGFDSTFSPWTSKSEKEYTNLGPGKYTFEVRGKNAYNHIYPSSEFSFEILHPWYANTWAYTTYLFFLISLIYLIVSWRSRTLKKLVAIRTAELTDTNQRLREAKIEAERATHFKSLFLANMSHEIRTPLNGIIGMNSLLKSTPVNEEQKDFLEAINVSAESLLSIVNDILDFSKIEAGKLDIEDVTFSLRQIIEDVTSVCKVNGKPKNIKIHSELPESLPTLLTGDPVRIRQILLNFTTNAIKFTERGHIIIRVEKLEDQRGCRPPDQIALRFSVEDTGIGIPEEKQAHIFDSFQQADLSTTRKYGGTGLGLTICKMLTDLMGGEIGVESTPNIGSTFWFTLCLPIVEAEDAQTADNTGESHSSTDILKKIHVLVAEDNQINQKVMTRILTKNGVSHSLVKNGREAVQFIQEQHCDLILMDIQMPEMDGLEATREIRMLGSERLSNIPIIALTANAVKGDKERCIAAGMDDYLSKPVNVETMLLLLKKYGAQNARSVS</sequence>
<protein>
    <recommendedName>
        <fullName evidence="10">Sensory/regulatory protein RpfC</fullName>
        <ecNumber evidence="2">2.7.13.3</ecNumber>
    </recommendedName>
</protein>
<comment type="subunit">
    <text evidence="9">At low DSF concentrations, interacts with RpfF.</text>
</comment>
<dbReference type="AlphaFoldDB" id="A0A7V1PV95"/>
<evidence type="ECO:0000256" key="2">
    <source>
        <dbReference type="ARBA" id="ARBA00012438"/>
    </source>
</evidence>
<dbReference type="PANTHER" id="PTHR45339">
    <property type="entry name" value="HYBRID SIGNAL TRANSDUCTION HISTIDINE KINASE J"/>
    <property type="match status" value="1"/>
</dbReference>
<dbReference type="InterPro" id="IPR004358">
    <property type="entry name" value="Sig_transdc_His_kin-like_C"/>
</dbReference>
<dbReference type="Gene3D" id="2.130.10.10">
    <property type="entry name" value="YVTN repeat-like/Quinoprotein amine dehydrogenase"/>
    <property type="match status" value="3"/>
</dbReference>
<dbReference type="InterPro" id="IPR013783">
    <property type="entry name" value="Ig-like_fold"/>
</dbReference>
<dbReference type="InterPro" id="IPR015943">
    <property type="entry name" value="WD40/YVTN_repeat-like_dom_sf"/>
</dbReference>
<keyword evidence="5" id="KW-0547">Nucleotide-binding</keyword>
<dbReference type="InterPro" id="IPR011006">
    <property type="entry name" value="CheY-like_superfamily"/>
</dbReference>
<dbReference type="Gene3D" id="3.40.50.2300">
    <property type="match status" value="1"/>
</dbReference>
<evidence type="ECO:0000256" key="9">
    <source>
        <dbReference type="ARBA" id="ARBA00064003"/>
    </source>
</evidence>
<keyword evidence="7" id="KW-0067">ATP-binding</keyword>
<evidence type="ECO:0000256" key="6">
    <source>
        <dbReference type="ARBA" id="ARBA00022777"/>
    </source>
</evidence>
<evidence type="ECO:0000256" key="3">
    <source>
        <dbReference type="ARBA" id="ARBA00022553"/>
    </source>
</evidence>
<feature type="modified residue" description="4-aspartylphosphate" evidence="11">
    <location>
        <position position="1121"/>
    </location>
</feature>
<evidence type="ECO:0000256" key="7">
    <source>
        <dbReference type="ARBA" id="ARBA00022840"/>
    </source>
</evidence>
<keyword evidence="8" id="KW-0902">Two-component regulatory system</keyword>
<dbReference type="SMART" id="SM00387">
    <property type="entry name" value="HATPase_c"/>
    <property type="match status" value="1"/>
</dbReference>
<dbReference type="SUPFAM" id="SSF55874">
    <property type="entry name" value="ATPase domain of HSP90 chaperone/DNA topoisomerase II/histidine kinase"/>
    <property type="match status" value="1"/>
</dbReference>
<evidence type="ECO:0000259" key="13">
    <source>
        <dbReference type="PROSITE" id="PS50109"/>
    </source>
</evidence>
<dbReference type="InterPro" id="IPR036890">
    <property type="entry name" value="HATPase_C_sf"/>
</dbReference>
<gene>
    <name evidence="15" type="ORF">ENJ10_10675</name>
</gene>
<name>A0A7V1PV95_CALAY</name>
<dbReference type="InterPro" id="IPR001789">
    <property type="entry name" value="Sig_transdc_resp-reg_receiver"/>
</dbReference>
<dbReference type="PRINTS" id="PR00344">
    <property type="entry name" value="BCTRLSENSOR"/>
</dbReference>
<dbReference type="Gene3D" id="3.30.565.10">
    <property type="entry name" value="Histidine kinase-like ATPase, C-terminal domain"/>
    <property type="match status" value="1"/>
</dbReference>
<comment type="caution">
    <text evidence="15">The sequence shown here is derived from an EMBL/GenBank/DDBJ whole genome shotgun (WGS) entry which is preliminary data.</text>
</comment>
<keyword evidence="4" id="KW-0808">Transferase</keyword>
<keyword evidence="12" id="KW-1133">Transmembrane helix</keyword>
<feature type="transmembrane region" description="Helical" evidence="12">
    <location>
        <begin position="753"/>
        <end position="775"/>
    </location>
</feature>
<keyword evidence="6 15" id="KW-0418">Kinase</keyword>
<accession>A0A7V1PV95</accession>
<evidence type="ECO:0000313" key="15">
    <source>
        <dbReference type="EMBL" id="HED11142.1"/>
    </source>
</evidence>
<proteinExistence type="predicted"/>
<dbReference type="PANTHER" id="PTHR45339:SF1">
    <property type="entry name" value="HYBRID SIGNAL TRANSDUCTION HISTIDINE KINASE J"/>
    <property type="match status" value="1"/>
</dbReference>
<comment type="catalytic activity">
    <reaction evidence="1">
        <text>ATP + protein L-histidine = ADP + protein N-phospho-L-histidine.</text>
        <dbReference type="EC" id="2.7.13.3"/>
    </reaction>
</comment>
<dbReference type="Pfam" id="PF07495">
    <property type="entry name" value="Y_Y_Y"/>
    <property type="match status" value="1"/>
</dbReference>
<dbReference type="SMART" id="SM00448">
    <property type="entry name" value="REC"/>
    <property type="match status" value="1"/>
</dbReference>
<dbReference type="Pfam" id="PF02518">
    <property type="entry name" value="HATPase_c"/>
    <property type="match status" value="1"/>
</dbReference>